<dbReference type="AlphaFoldDB" id="A0A0A8YU00"/>
<proteinExistence type="predicted"/>
<evidence type="ECO:0000313" key="1">
    <source>
        <dbReference type="EMBL" id="JAD28055.1"/>
    </source>
</evidence>
<name>A0A0A8YU00_ARUDO</name>
<reference evidence="1" key="1">
    <citation type="submission" date="2014-09" db="EMBL/GenBank/DDBJ databases">
        <authorList>
            <person name="Magalhaes I.L.F."/>
            <person name="Oliveira U."/>
            <person name="Santos F.R."/>
            <person name="Vidigal T.H.D.A."/>
            <person name="Brescovit A.D."/>
            <person name="Santos A.J."/>
        </authorList>
    </citation>
    <scope>NUCLEOTIDE SEQUENCE</scope>
    <source>
        <tissue evidence="1">Shoot tissue taken approximately 20 cm above the soil surface</tissue>
    </source>
</reference>
<accession>A0A0A8YU00</accession>
<dbReference type="EMBL" id="GBRH01269840">
    <property type="protein sequence ID" value="JAD28055.1"/>
    <property type="molecule type" value="Transcribed_RNA"/>
</dbReference>
<organism evidence="1">
    <name type="scientific">Arundo donax</name>
    <name type="common">Giant reed</name>
    <name type="synonym">Donax arundinaceus</name>
    <dbReference type="NCBI Taxonomy" id="35708"/>
    <lineage>
        <taxon>Eukaryota</taxon>
        <taxon>Viridiplantae</taxon>
        <taxon>Streptophyta</taxon>
        <taxon>Embryophyta</taxon>
        <taxon>Tracheophyta</taxon>
        <taxon>Spermatophyta</taxon>
        <taxon>Magnoliopsida</taxon>
        <taxon>Liliopsida</taxon>
        <taxon>Poales</taxon>
        <taxon>Poaceae</taxon>
        <taxon>PACMAD clade</taxon>
        <taxon>Arundinoideae</taxon>
        <taxon>Arundineae</taxon>
        <taxon>Arundo</taxon>
    </lineage>
</organism>
<reference evidence="1" key="2">
    <citation type="journal article" date="2015" name="Data Brief">
        <title>Shoot transcriptome of the giant reed, Arundo donax.</title>
        <authorList>
            <person name="Barrero R.A."/>
            <person name="Guerrero F.D."/>
            <person name="Moolhuijzen P."/>
            <person name="Goolsby J.A."/>
            <person name="Tidwell J."/>
            <person name="Bellgard S.E."/>
            <person name="Bellgard M.I."/>
        </authorList>
    </citation>
    <scope>NUCLEOTIDE SEQUENCE</scope>
    <source>
        <tissue evidence="1">Shoot tissue taken approximately 20 cm above the soil surface</tissue>
    </source>
</reference>
<protein>
    <submittedName>
        <fullName evidence="1">Uncharacterized protein</fullName>
    </submittedName>
</protein>
<sequence length="26" mass="2719">MLLCNCAAVSPALYKRVLSPAWAAAV</sequence>